<dbReference type="InterPro" id="IPR052895">
    <property type="entry name" value="HetReg/Transcr_Mod"/>
</dbReference>
<reference evidence="3" key="1">
    <citation type="journal article" date="2023" name="Mol. Phylogenet. Evol.">
        <title>Genome-scale phylogeny and comparative genomics of the fungal order Sordariales.</title>
        <authorList>
            <person name="Hensen N."/>
            <person name="Bonometti L."/>
            <person name="Westerberg I."/>
            <person name="Brannstrom I.O."/>
            <person name="Guillou S."/>
            <person name="Cros-Aarteil S."/>
            <person name="Calhoun S."/>
            <person name="Haridas S."/>
            <person name="Kuo A."/>
            <person name="Mondo S."/>
            <person name="Pangilinan J."/>
            <person name="Riley R."/>
            <person name="LaButti K."/>
            <person name="Andreopoulos B."/>
            <person name="Lipzen A."/>
            <person name="Chen C."/>
            <person name="Yan M."/>
            <person name="Daum C."/>
            <person name="Ng V."/>
            <person name="Clum A."/>
            <person name="Steindorff A."/>
            <person name="Ohm R.A."/>
            <person name="Martin F."/>
            <person name="Silar P."/>
            <person name="Natvig D.O."/>
            <person name="Lalanne C."/>
            <person name="Gautier V."/>
            <person name="Ament-Velasquez S.L."/>
            <person name="Kruys A."/>
            <person name="Hutchinson M.I."/>
            <person name="Powell A.J."/>
            <person name="Barry K."/>
            <person name="Miller A.N."/>
            <person name="Grigoriev I.V."/>
            <person name="Debuchy R."/>
            <person name="Gladieux P."/>
            <person name="Hiltunen Thoren M."/>
            <person name="Johannesson H."/>
        </authorList>
    </citation>
    <scope>NUCLEOTIDE SEQUENCE</scope>
    <source>
        <strain evidence="3">PSN324</strain>
    </source>
</reference>
<evidence type="ECO:0000256" key="1">
    <source>
        <dbReference type="SAM" id="MobiDB-lite"/>
    </source>
</evidence>
<dbReference type="Pfam" id="PF06985">
    <property type="entry name" value="HET"/>
    <property type="match status" value="1"/>
</dbReference>
<evidence type="ECO:0000313" key="3">
    <source>
        <dbReference type="EMBL" id="KAK4460580.1"/>
    </source>
</evidence>
<organism evidence="3 4">
    <name type="scientific">Cladorrhinum samala</name>
    <dbReference type="NCBI Taxonomy" id="585594"/>
    <lineage>
        <taxon>Eukaryota</taxon>
        <taxon>Fungi</taxon>
        <taxon>Dikarya</taxon>
        <taxon>Ascomycota</taxon>
        <taxon>Pezizomycotina</taxon>
        <taxon>Sordariomycetes</taxon>
        <taxon>Sordariomycetidae</taxon>
        <taxon>Sordariales</taxon>
        <taxon>Podosporaceae</taxon>
        <taxon>Cladorrhinum</taxon>
    </lineage>
</organism>
<gene>
    <name evidence="3" type="ORF">QBC42DRAFT_332264</name>
</gene>
<evidence type="ECO:0000259" key="2">
    <source>
        <dbReference type="Pfam" id="PF06985"/>
    </source>
</evidence>
<evidence type="ECO:0000313" key="4">
    <source>
        <dbReference type="Proteomes" id="UP001321749"/>
    </source>
</evidence>
<dbReference type="EMBL" id="MU865009">
    <property type="protein sequence ID" value="KAK4460580.1"/>
    <property type="molecule type" value="Genomic_DNA"/>
</dbReference>
<accession>A0AAV9HKV4</accession>
<dbReference type="Proteomes" id="UP001321749">
    <property type="component" value="Unassembled WGS sequence"/>
</dbReference>
<reference evidence="3" key="2">
    <citation type="submission" date="2023-06" db="EMBL/GenBank/DDBJ databases">
        <authorList>
            <consortium name="Lawrence Berkeley National Laboratory"/>
            <person name="Mondo S.J."/>
            <person name="Hensen N."/>
            <person name="Bonometti L."/>
            <person name="Westerberg I."/>
            <person name="Brannstrom I.O."/>
            <person name="Guillou S."/>
            <person name="Cros-Aarteil S."/>
            <person name="Calhoun S."/>
            <person name="Haridas S."/>
            <person name="Kuo A."/>
            <person name="Pangilinan J."/>
            <person name="Riley R."/>
            <person name="Labutti K."/>
            <person name="Andreopoulos B."/>
            <person name="Lipzen A."/>
            <person name="Chen C."/>
            <person name="Yanf M."/>
            <person name="Daum C."/>
            <person name="Ng V."/>
            <person name="Clum A."/>
            <person name="Steindorff A."/>
            <person name="Ohm R."/>
            <person name="Martin F."/>
            <person name="Silar P."/>
            <person name="Natvig D."/>
            <person name="Lalanne C."/>
            <person name="Gautier V."/>
            <person name="Ament-Velasquez S.L."/>
            <person name="Kruys A."/>
            <person name="Hutchinson M.I."/>
            <person name="Powell A.J."/>
            <person name="Barry K."/>
            <person name="Miller A.N."/>
            <person name="Grigoriev I.V."/>
            <person name="Debuchy R."/>
            <person name="Gladieux P."/>
            <person name="Thoren M.H."/>
            <person name="Johannesson H."/>
        </authorList>
    </citation>
    <scope>NUCLEOTIDE SEQUENCE</scope>
    <source>
        <strain evidence="3">PSN324</strain>
    </source>
</reference>
<feature type="domain" description="Heterokaryon incompatibility" evidence="2">
    <location>
        <begin position="164"/>
        <end position="324"/>
    </location>
</feature>
<dbReference type="Pfam" id="PF26639">
    <property type="entry name" value="Het-6_barrel"/>
    <property type="match status" value="1"/>
</dbReference>
<sequence>MLGRMRQCTTPLNLLCTTTYITFGNKESKFVLLQVSRLGELQTANLSANDWVSTELGHLEIRIGLGQEVCFSLLAVALRPASKHCFPAYRNTLRPYPGEYDVALAVGWLETRLTALYSMEAYAYEAFPDDTPSIRLVTLLASPHRESPLRCIILRFPLPSPTPYTALSYCWGVQEPTSVLEIRPDVSSVHGGRSLHIGPNLNTALHHIRDPVMPRTLWIDAICINQADDEEKSQQIPLMTQIYSGAAQVLAWIGESGEGGDIAMGAAVALSEELKKARDVAEGRLDPDSKEAVRMDSTKAFGHAEDLVKLLSRPFFRRVWIVQEIGKGGSRVVVQCGAHRITWTQLVEACALAIIVGALAYSPTVAEFIIMIDAARGSERCNLYERELEASISLLHLLCRYRQFDSTDPRDKVFALLNLTDDALTKDPRVAPDYHKTKTEVYTDVAVAIMEHEKNLDILRVPRQPGTEGFASGLPSWVPDWSLTSLTMSLDITALNQTSEFRPTPGWANEVPFRLSDDRARLTVRCVTCPVKIQNMGPAIGRIDSPVKILSRDEFLQRSKSEAEILLAWEDIAGAQPASWSRPYPSANPQEQQNHGREGGETVGEAYRRTLLFGREYHVENQSETCDRDFMAWSRERMESLRRLRRLGLLRFNAIYRLSLTLGMIKTIFKRAIFGLTNEIEYDGPSRFADELAASMVGRRFFITEDNLFGIGPGRLEKDDRIILIKGVSVPMVVRPTPGSSAGSVDWSVVGDCYVHSKKILYGASWSEGVEESVNLV</sequence>
<dbReference type="PANTHER" id="PTHR24148:SF64">
    <property type="entry name" value="HETEROKARYON INCOMPATIBILITY DOMAIN-CONTAINING PROTEIN"/>
    <property type="match status" value="1"/>
</dbReference>
<keyword evidence="4" id="KW-1185">Reference proteome</keyword>
<proteinExistence type="predicted"/>
<dbReference type="InterPro" id="IPR010730">
    <property type="entry name" value="HET"/>
</dbReference>
<dbReference type="AlphaFoldDB" id="A0AAV9HKV4"/>
<comment type="caution">
    <text evidence="3">The sequence shown here is derived from an EMBL/GenBank/DDBJ whole genome shotgun (WGS) entry which is preliminary data.</text>
</comment>
<name>A0AAV9HKV4_9PEZI</name>
<feature type="region of interest" description="Disordered" evidence="1">
    <location>
        <begin position="579"/>
        <end position="600"/>
    </location>
</feature>
<dbReference type="PANTHER" id="PTHR24148">
    <property type="entry name" value="ANKYRIN REPEAT DOMAIN-CONTAINING PROTEIN 39 HOMOLOG-RELATED"/>
    <property type="match status" value="1"/>
</dbReference>
<protein>
    <submittedName>
        <fullName evidence="3">Heterokaryon incompatibility protein-domain-containing protein</fullName>
    </submittedName>
</protein>